<dbReference type="Gene3D" id="1.10.8.10">
    <property type="entry name" value="DNA helicase RuvA subunit, C-terminal domain"/>
    <property type="match status" value="1"/>
</dbReference>
<feature type="domain" description="SH3" evidence="12">
    <location>
        <begin position="271"/>
        <end position="336"/>
    </location>
</feature>
<evidence type="ECO:0000256" key="7">
    <source>
        <dbReference type="ARBA" id="ARBA00051991"/>
    </source>
</evidence>
<evidence type="ECO:0000256" key="10">
    <source>
        <dbReference type="ARBA" id="ARBA00083868"/>
    </source>
</evidence>
<comment type="catalytic activity">
    <reaction evidence="6">
        <text>20-hydroxyecdysone 22-phosphate + H2O = 20-hydroxyecdysone + phosphate</text>
        <dbReference type="Rhea" id="RHEA:63580"/>
        <dbReference type="ChEBI" id="CHEBI:15377"/>
        <dbReference type="ChEBI" id="CHEBI:16587"/>
        <dbReference type="ChEBI" id="CHEBI:43474"/>
        <dbReference type="ChEBI" id="CHEBI:147382"/>
    </reaction>
</comment>
<reference evidence="14 15" key="1">
    <citation type="journal article" date="2021" name="BMC Biol.">
        <title>Horizontally acquired antibacterial genes associated with adaptive radiation of ladybird beetles.</title>
        <authorList>
            <person name="Li H.S."/>
            <person name="Tang X.F."/>
            <person name="Huang Y.H."/>
            <person name="Xu Z.Y."/>
            <person name="Chen M.L."/>
            <person name="Du X.Y."/>
            <person name="Qiu B.Y."/>
            <person name="Chen P.T."/>
            <person name="Zhang W."/>
            <person name="Slipinski A."/>
            <person name="Escalona H.E."/>
            <person name="Waterhouse R.M."/>
            <person name="Zwick A."/>
            <person name="Pang H."/>
        </authorList>
    </citation>
    <scope>NUCLEOTIDE SEQUENCE [LARGE SCALE GENOMIC DNA]</scope>
    <source>
        <strain evidence="14">SYSU2018</strain>
    </source>
</reference>
<dbReference type="PROSITE" id="PS50002">
    <property type="entry name" value="SH3"/>
    <property type="match status" value="1"/>
</dbReference>
<sequence length="663" mass="75218">MASSISTIPTRKIVGGNRMSKPHLNPLQILLQMGFPKHRAEKALAATGNQSAQLATNWLLSHVHDPFLDDNSPREYILYACPVGSFLEQLREFWEKSLFLHGWNGAHNFTPHITLVSFFKTPDEDAPHLAQSLDSVMERDGAVLNEPLKLETYTSPNFMGFFVAEEHADYLKRIAMQFVKEVSNAIISDTYEHFDALTACFPWCTTTTARCIPRGSRSISLEPHVKSLHLTLAYQFPSNQYNSLKSLVDELNSSSSCEWELRLYSRDPRLNGKQVYKVIREYIPTETDDLELKIGDYLYVSSEALSSSTDGWLEGTSWSTGTSGFFPENYTKRTPESDAWTLHKSIPLNRCEGLEVELRLEADMGDSGVGTEQLKEFMKDKFVADLKDVDTTSSKAGSSETDCRRLFIMRHGERIDFVFGSWIPYCFDEAGNYVRMDLNMPLSIPARKSGPKGYLHDSPITNIGLFQARSIGETFKEKNVCINHVYCSPSYRCLQTCDSFLQGLGKKNEIKIRVEPTLFEWVAWYPEGRPEWMSKEELLAAGFNIDTEYVPFMEENEIRESKETCENYYSRSAALTNKVISSHPSGNILMVGHASTLDTCSRDLLQGGSRDSDSLFKIVQKIPYCSLVELSYNDNGWNCTEPPCPPITHCTNNRFDWKILLPE</sequence>
<dbReference type="GO" id="GO:0005829">
    <property type="term" value="C:cytosol"/>
    <property type="evidence" value="ECO:0007669"/>
    <property type="project" value="UniProtKB-SubCell"/>
</dbReference>
<evidence type="ECO:0000256" key="8">
    <source>
        <dbReference type="ARBA" id="ARBA00052011"/>
    </source>
</evidence>
<dbReference type="CDD" id="cd07067">
    <property type="entry name" value="HP_PGM_like"/>
    <property type="match status" value="1"/>
</dbReference>
<dbReference type="SUPFAM" id="SSF46934">
    <property type="entry name" value="UBA-like"/>
    <property type="match status" value="1"/>
</dbReference>
<dbReference type="GO" id="GO:0003993">
    <property type="term" value="F:acid phosphatase activity"/>
    <property type="evidence" value="ECO:0007669"/>
    <property type="project" value="UniProtKB-ARBA"/>
</dbReference>
<evidence type="ECO:0000256" key="5">
    <source>
        <dbReference type="ARBA" id="ARBA00022912"/>
    </source>
</evidence>
<keyword evidence="2 11" id="KW-0728">SH3 domain</keyword>
<dbReference type="SUPFAM" id="SSF53254">
    <property type="entry name" value="Phosphoglycerate mutase-like"/>
    <property type="match status" value="1"/>
</dbReference>
<proteinExistence type="predicted"/>
<dbReference type="InterPro" id="IPR051710">
    <property type="entry name" value="Phosphatase_SH3-domain"/>
</dbReference>
<keyword evidence="15" id="KW-1185">Reference proteome</keyword>
<evidence type="ECO:0000256" key="9">
    <source>
        <dbReference type="ARBA" id="ARBA00074288"/>
    </source>
</evidence>
<evidence type="ECO:0000256" key="6">
    <source>
        <dbReference type="ARBA" id="ARBA00050567"/>
    </source>
</evidence>
<accession>A0ABD2PAW5</accession>
<dbReference type="EMBL" id="JABFTP020000185">
    <property type="protein sequence ID" value="KAL3288123.1"/>
    <property type="molecule type" value="Genomic_DNA"/>
</dbReference>
<keyword evidence="4" id="KW-0378">Hydrolase</keyword>
<evidence type="ECO:0000256" key="11">
    <source>
        <dbReference type="PROSITE-ProRule" id="PRU00192"/>
    </source>
</evidence>
<dbReference type="CDD" id="cd11791">
    <property type="entry name" value="SH3_UBASH3"/>
    <property type="match status" value="1"/>
</dbReference>
<evidence type="ECO:0000256" key="4">
    <source>
        <dbReference type="ARBA" id="ARBA00022801"/>
    </source>
</evidence>
<dbReference type="PANTHER" id="PTHR16469:SF27">
    <property type="entry name" value="UBIQUITIN-ASSOCIATED AND SH3 DOMAIN-CONTAINING BA-RELATED"/>
    <property type="match status" value="1"/>
</dbReference>
<comment type="subcellular location">
    <subcellularLocation>
        <location evidence="1">Cytoplasm</location>
        <location evidence="1">Cytosol</location>
    </subcellularLocation>
</comment>
<dbReference type="Gene3D" id="3.40.50.1240">
    <property type="entry name" value="Phosphoglycerate mutase-like"/>
    <property type="match status" value="1"/>
</dbReference>
<dbReference type="GO" id="GO:0004721">
    <property type="term" value="F:phosphoprotein phosphatase activity"/>
    <property type="evidence" value="ECO:0007669"/>
    <property type="project" value="UniProtKB-KW"/>
</dbReference>
<evidence type="ECO:0000256" key="1">
    <source>
        <dbReference type="ARBA" id="ARBA00004514"/>
    </source>
</evidence>
<dbReference type="Pfam" id="PF14604">
    <property type="entry name" value="SH3_9"/>
    <property type="match status" value="1"/>
</dbReference>
<evidence type="ECO:0000259" key="12">
    <source>
        <dbReference type="PROSITE" id="PS50002"/>
    </source>
</evidence>
<dbReference type="FunFam" id="1.10.8.10:FF:000053">
    <property type="entry name" value="Ubiquitin-associated and SH3 domain-containing, A"/>
    <property type="match status" value="1"/>
</dbReference>
<comment type="catalytic activity">
    <reaction evidence="7">
        <text>2-deoxyecdysone 22-phosphate + H2O = 2-deoxyecdysone + phosphate</text>
        <dbReference type="Rhea" id="RHEA:63584"/>
        <dbReference type="ChEBI" id="CHEBI:15377"/>
        <dbReference type="ChEBI" id="CHEBI:19566"/>
        <dbReference type="ChEBI" id="CHEBI:43474"/>
        <dbReference type="ChEBI" id="CHEBI:147386"/>
    </reaction>
</comment>
<dbReference type="Pfam" id="PF00300">
    <property type="entry name" value="His_Phos_1"/>
    <property type="match status" value="1"/>
</dbReference>
<dbReference type="FunFam" id="3.40.50.1240:FF:000032">
    <property type="entry name" value="Blast:Protein UBASH3A homolog"/>
    <property type="match status" value="1"/>
</dbReference>
<dbReference type="PANTHER" id="PTHR16469">
    <property type="entry name" value="UBIQUITIN-ASSOCIATED AND SH3 DOMAIN-CONTAINING BA-RELATED"/>
    <property type="match status" value="1"/>
</dbReference>
<name>A0ABD2PAW5_9CUCU</name>
<dbReference type="InterPro" id="IPR013078">
    <property type="entry name" value="His_Pase_superF_clade-1"/>
</dbReference>
<comment type="catalytic activity">
    <reaction evidence="8">
        <text>ecdysone 22-phosphate + H2O = ecdysone + phosphate</text>
        <dbReference type="Rhea" id="RHEA:63576"/>
        <dbReference type="ChEBI" id="CHEBI:15377"/>
        <dbReference type="ChEBI" id="CHEBI:16688"/>
        <dbReference type="ChEBI" id="CHEBI:43474"/>
        <dbReference type="ChEBI" id="CHEBI:147380"/>
    </reaction>
</comment>
<dbReference type="PROSITE" id="PS50030">
    <property type="entry name" value="UBA"/>
    <property type="match status" value="1"/>
</dbReference>
<keyword evidence="5" id="KW-0904">Protein phosphatase</keyword>
<evidence type="ECO:0000313" key="14">
    <source>
        <dbReference type="EMBL" id="KAL3288123.1"/>
    </source>
</evidence>
<protein>
    <recommendedName>
        <fullName evidence="9">Ecdysteroid-phosphate phosphatase</fullName>
    </recommendedName>
    <alternativeName>
        <fullName evidence="10">Protein UBASH3A homolog</fullName>
    </alternativeName>
</protein>
<dbReference type="SUPFAM" id="SSF50044">
    <property type="entry name" value="SH3-domain"/>
    <property type="match status" value="1"/>
</dbReference>
<dbReference type="Proteomes" id="UP001516400">
    <property type="component" value="Unassembled WGS sequence"/>
</dbReference>
<gene>
    <name evidence="14" type="ORF">HHI36_002572</name>
</gene>
<dbReference type="Pfam" id="PF22562">
    <property type="entry name" value="UBA_7"/>
    <property type="match status" value="1"/>
</dbReference>
<dbReference type="SMART" id="SM00165">
    <property type="entry name" value="UBA"/>
    <property type="match status" value="1"/>
</dbReference>
<comment type="caution">
    <text evidence="14">The sequence shown here is derived from an EMBL/GenBank/DDBJ whole genome shotgun (WGS) entry which is preliminary data.</text>
</comment>
<dbReference type="InterPro" id="IPR015940">
    <property type="entry name" value="UBA"/>
</dbReference>
<keyword evidence="3" id="KW-0963">Cytoplasm</keyword>
<dbReference type="InterPro" id="IPR009060">
    <property type="entry name" value="UBA-like_sf"/>
</dbReference>
<dbReference type="SMART" id="SM00326">
    <property type="entry name" value="SH3"/>
    <property type="match status" value="1"/>
</dbReference>
<organism evidence="14 15">
    <name type="scientific">Cryptolaemus montrouzieri</name>
    <dbReference type="NCBI Taxonomy" id="559131"/>
    <lineage>
        <taxon>Eukaryota</taxon>
        <taxon>Metazoa</taxon>
        <taxon>Ecdysozoa</taxon>
        <taxon>Arthropoda</taxon>
        <taxon>Hexapoda</taxon>
        <taxon>Insecta</taxon>
        <taxon>Pterygota</taxon>
        <taxon>Neoptera</taxon>
        <taxon>Endopterygota</taxon>
        <taxon>Coleoptera</taxon>
        <taxon>Polyphaga</taxon>
        <taxon>Cucujiformia</taxon>
        <taxon>Coccinelloidea</taxon>
        <taxon>Coccinellidae</taxon>
        <taxon>Scymninae</taxon>
        <taxon>Scymnini</taxon>
        <taxon>Cryptolaemus</taxon>
    </lineage>
</organism>
<evidence type="ECO:0000259" key="13">
    <source>
        <dbReference type="PROSITE" id="PS50030"/>
    </source>
</evidence>
<dbReference type="InterPro" id="IPR036028">
    <property type="entry name" value="SH3-like_dom_sf"/>
</dbReference>
<dbReference type="AlphaFoldDB" id="A0ABD2PAW5"/>
<dbReference type="CDD" id="cd14301">
    <property type="entry name" value="UBA_UBS3B"/>
    <property type="match status" value="1"/>
</dbReference>
<feature type="domain" description="UBA" evidence="13">
    <location>
        <begin position="18"/>
        <end position="62"/>
    </location>
</feature>
<evidence type="ECO:0000256" key="3">
    <source>
        <dbReference type="ARBA" id="ARBA00022490"/>
    </source>
</evidence>
<dbReference type="InterPro" id="IPR029033">
    <property type="entry name" value="His_PPase_superfam"/>
</dbReference>
<dbReference type="Gene3D" id="2.30.30.40">
    <property type="entry name" value="SH3 Domains"/>
    <property type="match status" value="1"/>
</dbReference>
<evidence type="ECO:0000313" key="15">
    <source>
        <dbReference type="Proteomes" id="UP001516400"/>
    </source>
</evidence>
<dbReference type="InterPro" id="IPR001452">
    <property type="entry name" value="SH3_domain"/>
</dbReference>
<evidence type="ECO:0000256" key="2">
    <source>
        <dbReference type="ARBA" id="ARBA00022443"/>
    </source>
</evidence>
<dbReference type="GO" id="GO:0102531">
    <property type="term" value="F:ecdysteroid-phosphate phosphatase activity"/>
    <property type="evidence" value="ECO:0007669"/>
    <property type="project" value="UniProtKB-ARBA"/>
</dbReference>